<feature type="transmembrane region" description="Helical" evidence="6">
    <location>
        <begin position="70"/>
        <end position="92"/>
    </location>
</feature>
<evidence type="ECO:0000256" key="1">
    <source>
        <dbReference type="ARBA" id="ARBA00004651"/>
    </source>
</evidence>
<dbReference type="InterPro" id="IPR038078">
    <property type="entry name" value="PhoU-like_sf"/>
</dbReference>
<evidence type="ECO:0000313" key="9">
    <source>
        <dbReference type="Proteomes" id="UP000199584"/>
    </source>
</evidence>
<proteinExistence type="predicted"/>
<sequence>MELWKTVVLGLLGGMGLLLYGMFIMSEGLQKIAGHRLRNILGTLTHNRFTALIVGALVTMLFQSSTATTVILVGLTSASIMTLKQTLGVILGADIGTTVTAQLIALKITEISLPIVGVGATIIFFSKRDKYRRIGQVLLGFGLLFLGLKIMADTMHPLRDEPFFRQMLMNSSDYPLLAIAAAALFTFLVHSSAASVGIIMIMAIQGLVSLQSAIYLLFGANIGTSFTAVLSSLGSSREAQRVAMAHLLFKIAGVLVLFPFVTPYAKLLTNLTASPGYQVANAHTLFNIGIAILFLPFINQFAKLLEKIVPERKTATEEELKPKYLDEKLINTPSIALGLASKEINHAADQVLDMTRAIITIFEKSDIDLLDKINKKEDYLDVLCKSLSNYLTQVMRHPLSKQEFLRSMGYMHITNDLEIIGDIIERDITYIASCKIAEGCKFSAAGWEEINDMHQRTCELLQMANIALATNDVQLADKAMKLYPELVRMERRLRAQHFNRLKEGKTLSLSTSALHLDLINSFLRISEHVRNICNEIITQGEDGEVPYGYHSKEDFLSCEDYNIAANN</sequence>
<dbReference type="InterPro" id="IPR003841">
    <property type="entry name" value="Na/Pi_transpt"/>
</dbReference>
<feature type="domain" description="PhoU" evidence="7">
    <location>
        <begin position="344"/>
        <end position="425"/>
    </location>
</feature>
<organism evidence="8 9">
    <name type="scientific">Desulfoscipio geothermicus DSM 3669</name>
    <dbReference type="NCBI Taxonomy" id="1121426"/>
    <lineage>
        <taxon>Bacteria</taxon>
        <taxon>Bacillati</taxon>
        <taxon>Bacillota</taxon>
        <taxon>Clostridia</taxon>
        <taxon>Eubacteriales</taxon>
        <taxon>Desulfallaceae</taxon>
        <taxon>Desulfoscipio</taxon>
    </lineage>
</organism>
<dbReference type="AlphaFoldDB" id="A0A1I6E5L2"/>
<evidence type="ECO:0000259" key="7">
    <source>
        <dbReference type="Pfam" id="PF01895"/>
    </source>
</evidence>
<feature type="transmembrane region" description="Helical" evidence="6">
    <location>
        <begin position="285"/>
        <end position="305"/>
    </location>
</feature>
<keyword evidence="2" id="KW-1003">Cell membrane</keyword>
<dbReference type="SUPFAM" id="SSF109755">
    <property type="entry name" value="PhoU-like"/>
    <property type="match status" value="1"/>
</dbReference>
<feature type="transmembrane region" description="Helical" evidence="6">
    <location>
        <begin position="104"/>
        <end position="125"/>
    </location>
</feature>
<dbReference type="Proteomes" id="UP000199584">
    <property type="component" value="Unassembled WGS sequence"/>
</dbReference>
<dbReference type="InterPro" id="IPR004633">
    <property type="entry name" value="NaPi_cotrn-rel/YqeW-like"/>
</dbReference>
<evidence type="ECO:0000313" key="8">
    <source>
        <dbReference type="EMBL" id="SFR13023.1"/>
    </source>
</evidence>
<evidence type="ECO:0000256" key="4">
    <source>
        <dbReference type="ARBA" id="ARBA00022989"/>
    </source>
</evidence>
<dbReference type="RefSeq" id="WP_092485845.1">
    <property type="nucleotide sequence ID" value="NZ_FOYM01000026.1"/>
</dbReference>
<feature type="transmembrane region" description="Helical" evidence="6">
    <location>
        <begin position="46"/>
        <end position="64"/>
    </location>
</feature>
<name>A0A1I6E5L2_9FIRM</name>
<dbReference type="PANTHER" id="PTHR10010:SF46">
    <property type="entry name" value="SODIUM-DEPENDENT PHOSPHATE TRANSPORT PROTEIN 2B"/>
    <property type="match status" value="1"/>
</dbReference>
<reference evidence="9" key="1">
    <citation type="submission" date="2016-10" db="EMBL/GenBank/DDBJ databases">
        <authorList>
            <person name="Varghese N."/>
            <person name="Submissions S."/>
        </authorList>
    </citation>
    <scope>NUCLEOTIDE SEQUENCE [LARGE SCALE GENOMIC DNA]</scope>
    <source>
        <strain evidence="9">DSM 3669</strain>
    </source>
</reference>
<dbReference type="NCBIfam" id="TIGR00704">
    <property type="entry name" value="NaPi_cotrn_rel"/>
    <property type="match status" value="1"/>
</dbReference>
<feature type="transmembrane region" description="Helical" evidence="6">
    <location>
        <begin position="176"/>
        <end position="207"/>
    </location>
</feature>
<keyword evidence="9" id="KW-1185">Reference proteome</keyword>
<dbReference type="NCBIfam" id="NF037997">
    <property type="entry name" value="Na_Pi_symport"/>
    <property type="match status" value="1"/>
</dbReference>
<gene>
    <name evidence="8" type="ORF">SAMN05660706_12656</name>
</gene>
<feature type="transmembrane region" description="Helical" evidence="6">
    <location>
        <begin position="6"/>
        <end position="25"/>
    </location>
</feature>
<dbReference type="GO" id="GO:0044341">
    <property type="term" value="P:sodium-dependent phosphate transport"/>
    <property type="evidence" value="ECO:0007669"/>
    <property type="project" value="InterPro"/>
</dbReference>
<dbReference type="Pfam" id="PF02690">
    <property type="entry name" value="Na_Pi_cotrans"/>
    <property type="match status" value="2"/>
</dbReference>
<dbReference type="PANTHER" id="PTHR10010">
    <property type="entry name" value="SOLUTE CARRIER FAMILY 34 SODIUM PHOSPHATE , MEMBER 2-RELATED"/>
    <property type="match status" value="1"/>
</dbReference>
<dbReference type="InterPro" id="IPR026022">
    <property type="entry name" value="PhoU_dom"/>
</dbReference>
<comment type="subcellular location">
    <subcellularLocation>
        <location evidence="1">Cell membrane</location>
        <topology evidence="1">Multi-pass membrane protein</topology>
    </subcellularLocation>
</comment>
<accession>A0A1I6E5L2</accession>
<dbReference type="GO" id="GO:0005436">
    <property type="term" value="F:sodium:phosphate symporter activity"/>
    <property type="evidence" value="ECO:0007669"/>
    <property type="project" value="InterPro"/>
</dbReference>
<evidence type="ECO:0000256" key="2">
    <source>
        <dbReference type="ARBA" id="ARBA00022475"/>
    </source>
</evidence>
<dbReference type="OrthoDB" id="9763003at2"/>
<dbReference type="Gene3D" id="1.20.58.220">
    <property type="entry name" value="Phosphate transport system protein phou homolog 2, domain 2"/>
    <property type="match status" value="1"/>
</dbReference>
<feature type="transmembrane region" description="Helical" evidence="6">
    <location>
        <begin position="247"/>
        <end position="265"/>
    </location>
</feature>
<feature type="domain" description="PhoU" evidence="7">
    <location>
        <begin position="450"/>
        <end position="535"/>
    </location>
</feature>
<feature type="transmembrane region" description="Helical" evidence="6">
    <location>
        <begin position="213"/>
        <end position="235"/>
    </location>
</feature>
<feature type="transmembrane region" description="Helical" evidence="6">
    <location>
        <begin position="137"/>
        <end position="155"/>
    </location>
</feature>
<protein>
    <submittedName>
        <fullName evidence="8">Phosphate:Na+ symporter</fullName>
    </submittedName>
</protein>
<keyword evidence="4 6" id="KW-1133">Transmembrane helix</keyword>
<dbReference type="GO" id="GO:0005886">
    <property type="term" value="C:plasma membrane"/>
    <property type="evidence" value="ECO:0007669"/>
    <property type="project" value="UniProtKB-SubCell"/>
</dbReference>
<dbReference type="Pfam" id="PF01895">
    <property type="entry name" value="PhoU"/>
    <property type="match status" value="2"/>
</dbReference>
<evidence type="ECO:0000256" key="5">
    <source>
        <dbReference type="ARBA" id="ARBA00023136"/>
    </source>
</evidence>
<keyword evidence="5 6" id="KW-0472">Membrane</keyword>
<keyword evidence="3 6" id="KW-0812">Transmembrane</keyword>
<dbReference type="STRING" id="39060.SAMN05660706_12656"/>
<evidence type="ECO:0000256" key="3">
    <source>
        <dbReference type="ARBA" id="ARBA00022692"/>
    </source>
</evidence>
<dbReference type="EMBL" id="FOYM01000026">
    <property type="protein sequence ID" value="SFR13023.1"/>
    <property type="molecule type" value="Genomic_DNA"/>
</dbReference>
<evidence type="ECO:0000256" key="6">
    <source>
        <dbReference type="SAM" id="Phobius"/>
    </source>
</evidence>